<feature type="compositionally biased region" description="Basic and acidic residues" evidence="1">
    <location>
        <begin position="1336"/>
        <end position="1349"/>
    </location>
</feature>
<dbReference type="Proteomes" id="UP001271007">
    <property type="component" value="Unassembled WGS sequence"/>
</dbReference>
<proteinExistence type="predicted"/>
<dbReference type="GO" id="GO:0043291">
    <property type="term" value="C:RAVE complex"/>
    <property type="evidence" value="ECO:0007669"/>
    <property type="project" value="TreeGrafter"/>
</dbReference>
<keyword evidence="4" id="KW-1185">Reference proteome</keyword>
<dbReference type="PANTHER" id="PTHR13950">
    <property type="entry name" value="RABCONNECTIN-RELATED"/>
    <property type="match status" value="1"/>
</dbReference>
<dbReference type="InterPro" id="IPR001680">
    <property type="entry name" value="WD40_rpt"/>
</dbReference>
<feature type="region of interest" description="Disordered" evidence="1">
    <location>
        <begin position="1325"/>
        <end position="1359"/>
    </location>
</feature>
<evidence type="ECO:0000256" key="1">
    <source>
        <dbReference type="SAM" id="MobiDB-lite"/>
    </source>
</evidence>
<evidence type="ECO:0000313" key="4">
    <source>
        <dbReference type="Proteomes" id="UP001271007"/>
    </source>
</evidence>
<sequence length="1359" mass="148964">MPSTSPGNDTPSDFVQILPGAPTTSLQTLSTFSFRHKRYIAYFSGRQLNFLTSPTILVQALTFPDPPIAIASEPHTGKVAVASKKDVWVLEPHTEGWTKVWWVKTLFLVRQDAGDEAKCLSWGSAGEVLVGGSKLLCLFSTLPSSRTSSPADETAGAENLEERRMLWSKDVSSAVQHAAFSPSAELIATCGVYDRLVKIWRRLSFEHGLFDYTYIPHPGTVTHLEWRPLDTQSGSPSESGMTGRYEDDPEILYTIATDGLLRIWRTGGLHDLDMLLLYTTVDLNSAMPNSPSLIANEDASPQNKAARYAITIPSEQFCDAVTAAIGLPTEKISHSLEHLKETASKEPDVAITLDGHGRMSAWGVQSIGHKRRPETPTGWSKRAFHIAHAEGLPMRMEDGTNARFEAWFEDAMLNVLVHHFGGAVQWWSGDVESFFSPSAAGGDRVRELAWWGGHSSGPISTLLGASEGRDILSCDNCGNVLSLTAATTGPHERSRYTLEGRILDLAVFADVNDRGGHFAALLHSPSDPCELEVVLRHRGGKVLGRLPYVLEPENDGATWSLSASGNSEKTVIVALSSNGRGSGCTLNTTQPAVLHLMQFSLPAPESGNGILHTAAVLDADHVDKVGLVCVDKTGALLLYHMDIDDRGTLDPALIATFESVVPNPSILAASNEFAAVASSTGDELAIVNLRDGYVEHRHATGGQIRHIVPAPKHHLVAIGYDTEVQILAQGRYEHHGDMPAWILLKRISIAGMGLTITALTWLGDGSVALAAGTCIFISSGHVPMQELHKDVQEAIDAKLESWKSHELTSLSHRLKKPLPVWHPIRHGHWELASSLLHNLVHKLKFWSEGDDLHPLLDVPAEHVYGSERAPIAGTLDQDLADELMQQLEEKDLPEVSQTEQERLKRVVQAMAYCSTHVSALDNGALRYLFNWKLGILHMKAALALPTGQPNGVLLPNTPEVPIMHWREIAFAHHSSTQQPLLDILIAHYDDRITWPIARRLGLFAWLSDRYALEQIFDSLAQSAYRSSSPPDPINASLFFLAMHKKPALLALWRIATWHREQRATMAFLRRDFGIAGNKTAAKKNAYALMGKKRFDYAAAFFLLAEDAASATSVLASQCEDTMLAIAVARLYAGDGSALLRKLVEDRVMPQASKDGDRWAMSWCHSILLQQDEAAEALVMPLEGVVRRWEQDDPGTMALYAAVRKGEGSEWEYEAVLRAARVLRRMGLWLLALEMVARWEFKTPRVMRPLPTREIEGTNGVGQVNGIAEAPSMLDAFADDASTGTKAAPSMLDAFEPPTPTTAAAPVVEKTAREAKAAELLKKMKVKKEAAQPAAMNEKKPEPTQFKEPDANSLLDSFGF</sequence>
<name>A0AAJ0GG70_9PEZI</name>
<gene>
    <name evidence="3" type="primary">RAV1</name>
    <name evidence="3" type="ORF">LTR09_001970</name>
</gene>
<dbReference type="InterPro" id="IPR022033">
    <property type="entry name" value="Rav1p_C"/>
</dbReference>
<dbReference type="InterPro" id="IPR036322">
    <property type="entry name" value="WD40_repeat_dom_sf"/>
</dbReference>
<dbReference type="PANTHER" id="PTHR13950:SF9">
    <property type="entry name" value="RABCONNECTIN-3A"/>
    <property type="match status" value="1"/>
</dbReference>
<protein>
    <submittedName>
        <fullName evidence="3">Regulator of (H+)-ATPase in vacuolar membrane</fullName>
    </submittedName>
</protein>
<dbReference type="EMBL" id="JAWDJX010000004">
    <property type="protein sequence ID" value="KAK3056932.1"/>
    <property type="molecule type" value="Genomic_DNA"/>
</dbReference>
<evidence type="ECO:0000313" key="3">
    <source>
        <dbReference type="EMBL" id="KAK3056932.1"/>
    </source>
</evidence>
<dbReference type="InterPro" id="IPR052208">
    <property type="entry name" value="DmX-like/RAVE_component"/>
</dbReference>
<dbReference type="GO" id="GO:0007035">
    <property type="term" value="P:vacuolar acidification"/>
    <property type="evidence" value="ECO:0007669"/>
    <property type="project" value="TreeGrafter"/>
</dbReference>
<dbReference type="Gene3D" id="2.130.10.10">
    <property type="entry name" value="YVTN repeat-like/Quinoprotein amine dehydrogenase"/>
    <property type="match status" value="1"/>
</dbReference>
<accession>A0AAJ0GG70</accession>
<evidence type="ECO:0000259" key="2">
    <source>
        <dbReference type="Pfam" id="PF12234"/>
    </source>
</evidence>
<dbReference type="SMART" id="SM00320">
    <property type="entry name" value="WD40"/>
    <property type="match status" value="2"/>
</dbReference>
<dbReference type="SUPFAM" id="SSF50978">
    <property type="entry name" value="WD40 repeat-like"/>
    <property type="match status" value="1"/>
</dbReference>
<reference evidence="3" key="1">
    <citation type="submission" date="2023-04" db="EMBL/GenBank/DDBJ databases">
        <title>Black Yeasts Isolated from many extreme environments.</title>
        <authorList>
            <person name="Coleine C."/>
            <person name="Stajich J.E."/>
            <person name="Selbmann L."/>
        </authorList>
    </citation>
    <scope>NUCLEOTIDE SEQUENCE</scope>
    <source>
        <strain evidence="3">CCFEE 5312</strain>
    </source>
</reference>
<dbReference type="InterPro" id="IPR015943">
    <property type="entry name" value="WD40/YVTN_repeat-like_dom_sf"/>
</dbReference>
<comment type="caution">
    <text evidence="3">The sequence shown here is derived from an EMBL/GenBank/DDBJ whole genome shotgun (WGS) entry which is preliminary data.</text>
</comment>
<organism evidence="3 4">
    <name type="scientific">Extremus antarcticus</name>
    <dbReference type="NCBI Taxonomy" id="702011"/>
    <lineage>
        <taxon>Eukaryota</taxon>
        <taxon>Fungi</taxon>
        <taxon>Dikarya</taxon>
        <taxon>Ascomycota</taxon>
        <taxon>Pezizomycotina</taxon>
        <taxon>Dothideomycetes</taxon>
        <taxon>Dothideomycetidae</taxon>
        <taxon>Mycosphaerellales</taxon>
        <taxon>Extremaceae</taxon>
        <taxon>Extremus</taxon>
    </lineage>
</organism>
<dbReference type="Pfam" id="PF12234">
    <property type="entry name" value="Rav1p_C"/>
    <property type="match status" value="1"/>
</dbReference>
<feature type="domain" description="RAVE complex protein Rav1 C-terminal" evidence="2">
    <location>
        <begin position="639"/>
        <end position="1233"/>
    </location>
</feature>